<feature type="domain" description="LysR substrate-binding" evidence="5">
    <location>
        <begin position="7"/>
        <end position="164"/>
    </location>
</feature>
<dbReference type="Gene3D" id="3.40.190.10">
    <property type="entry name" value="Periplasmic binding protein-like II"/>
    <property type="match status" value="2"/>
</dbReference>
<dbReference type="Proteomes" id="UP001200741">
    <property type="component" value="Unassembled WGS sequence"/>
</dbReference>
<dbReference type="SUPFAM" id="SSF53850">
    <property type="entry name" value="Periplasmic binding protein-like II"/>
    <property type="match status" value="1"/>
</dbReference>
<dbReference type="EMBL" id="JAJTWU010000014">
    <property type="protein sequence ID" value="MCE4557956.1"/>
    <property type="molecule type" value="Genomic_DNA"/>
</dbReference>
<evidence type="ECO:0000313" key="6">
    <source>
        <dbReference type="EMBL" id="MCE4557956.1"/>
    </source>
</evidence>
<name>A0ABS8Y3Y5_9BURK</name>
<evidence type="ECO:0000256" key="3">
    <source>
        <dbReference type="ARBA" id="ARBA00023125"/>
    </source>
</evidence>
<dbReference type="InterPro" id="IPR005119">
    <property type="entry name" value="LysR_subst-bd"/>
</dbReference>
<evidence type="ECO:0000259" key="5">
    <source>
        <dbReference type="Pfam" id="PF03466"/>
    </source>
</evidence>
<keyword evidence="2" id="KW-0805">Transcription regulation</keyword>
<evidence type="ECO:0000256" key="2">
    <source>
        <dbReference type="ARBA" id="ARBA00023015"/>
    </source>
</evidence>
<dbReference type="PANTHER" id="PTHR30118:SF6">
    <property type="entry name" value="HTH-TYPE TRANSCRIPTIONAL REGULATOR LEUO"/>
    <property type="match status" value="1"/>
</dbReference>
<proteinExistence type="inferred from homology"/>
<dbReference type="PANTHER" id="PTHR30118">
    <property type="entry name" value="HTH-TYPE TRANSCRIPTIONAL REGULATOR LEUO-RELATED"/>
    <property type="match status" value="1"/>
</dbReference>
<comment type="similarity">
    <text evidence="1">Belongs to the LysR transcriptional regulatory family.</text>
</comment>
<keyword evidence="7" id="KW-1185">Reference proteome</keyword>
<keyword evidence="3" id="KW-0238">DNA-binding</keyword>
<gene>
    <name evidence="6" type="ORF">LXT13_26555</name>
</gene>
<sequence>MPQVEKPQRAIERNEADMLVYPREYCSLDHPIERLWEEEFVCIVSASSSHARQPLTFERYVEAGHVVMQPPDSAPSFESWFLQRYGVSRKVEVTTYNFNSVAMLVANTERIATMHRRHARLAQLQQELILLPPRIDMPKMEQSLQWHKYRTQDQGLVWLRRLMHSGVQRMDAQS</sequence>
<evidence type="ECO:0000313" key="7">
    <source>
        <dbReference type="Proteomes" id="UP001200741"/>
    </source>
</evidence>
<dbReference type="RefSeq" id="WP_233375347.1">
    <property type="nucleotide sequence ID" value="NZ_JAJTWU010000014.1"/>
</dbReference>
<keyword evidence="4" id="KW-0804">Transcription</keyword>
<dbReference type="InterPro" id="IPR050389">
    <property type="entry name" value="LysR-type_TF"/>
</dbReference>
<accession>A0ABS8Y3Y5</accession>
<organism evidence="6 7">
    <name type="scientific">Pelomonas cellulosilytica</name>
    <dbReference type="NCBI Taxonomy" id="2906762"/>
    <lineage>
        <taxon>Bacteria</taxon>
        <taxon>Pseudomonadati</taxon>
        <taxon>Pseudomonadota</taxon>
        <taxon>Betaproteobacteria</taxon>
        <taxon>Burkholderiales</taxon>
        <taxon>Sphaerotilaceae</taxon>
        <taxon>Roseateles</taxon>
    </lineage>
</organism>
<protein>
    <submittedName>
        <fullName evidence="6">LysR substrate-binding domain-containing protein</fullName>
    </submittedName>
</protein>
<reference evidence="6 7" key="1">
    <citation type="submission" date="2021-12" db="EMBL/GenBank/DDBJ databases">
        <title>Genome seq of P8.</title>
        <authorList>
            <person name="Seo T."/>
        </authorList>
    </citation>
    <scope>NUCLEOTIDE SEQUENCE [LARGE SCALE GENOMIC DNA]</scope>
    <source>
        <strain evidence="6 7">P8</strain>
    </source>
</reference>
<evidence type="ECO:0000256" key="1">
    <source>
        <dbReference type="ARBA" id="ARBA00009437"/>
    </source>
</evidence>
<dbReference type="Pfam" id="PF03466">
    <property type="entry name" value="LysR_substrate"/>
    <property type="match status" value="1"/>
</dbReference>
<evidence type="ECO:0000256" key="4">
    <source>
        <dbReference type="ARBA" id="ARBA00023163"/>
    </source>
</evidence>
<comment type="caution">
    <text evidence="6">The sequence shown here is derived from an EMBL/GenBank/DDBJ whole genome shotgun (WGS) entry which is preliminary data.</text>
</comment>